<reference evidence="2" key="1">
    <citation type="journal article" date="2022" name="Int. J. Syst. Evol. Microbiol.">
        <title>Apilactobacillus apisilvae sp. nov., Nicolia spurrieriana gen. nov. sp. nov., Bombilactobacillus folatiphilus sp. nov. and Bombilactobacillus thymidiniphilus sp. nov., four new lactic acid bacterial isolates from stingless bees Tetragonula carbonaria and Austroplebeia australis.</title>
        <authorList>
            <person name="Oliphant S.A."/>
            <person name="Watson-Haigh N.S."/>
            <person name="Sumby K.M."/>
            <person name="Gardner J."/>
            <person name="Groom S."/>
            <person name="Jiranek V."/>
        </authorList>
    </citation>
    <scope>NUCLEOTIDE SEQUENCE</scope>
    <source>
        <strain evidence="2">SG4_D2</strain>
    </source>
</reference>
<dbReference type="EMBL" id="CP093366">
    <property type="protein sequence ID" value="UQS82516.1"/>
    <property type="molecule type" value="Genomic_DNA"/>
</dbReference>
<dbReference type="Proteomes" id="UP000831495">
    <property type="component" value="Chromosome"/>
</dbReference>
<feature type="region of interest" description="Disordered" evidence="1">
    <location>
        <begin position="1"/>
        <end position="20"/>
    </location>
</feature>
<evidence type="ECO:0000313" key="3">
    <source>
        <dbReference type="Proteomes" id="UP000831495"/>
    </source>
</evidence>
<protein>
    <submittedName>
        <fullName evidence="2">Uncharacterized protein</fullName>
    </submittedName>
</protein>
<evidence type="ECO:0000256" key="1">
    <source>
        <dbReference type="SAM" id="MobiDB-lite"/>
    </source>
</evidence>
<accession>A0ABY4PAF1</accession>
<keyword evidence="3" id="KW-1185">Reference proteome</keyword>
<sequence length="348" mass="38968">MATKTAPPEITPNMIDDGFNSSEYTQEEQAMPTDNSDHNLSFDLANNSLSGMLLRSYSTILDSSEREGLVGKISEYGHELFLLNRYLTFDGDYGLWPAVDAQNVSFKESLTLTPYHDTQTVINNPHARGKFYLIKDQAGQVQGVKWLNYSSRTRVTGGNIPQNAFLMEELLTPSKSSSFGIDDQLFVKNVTNATYAYGVDYYGDTYGSLVPTALGNNQGFTAYTNGNQSKVTVRTKVADGPNRYFPKHDVFVPYGYDGLLDYLIKSQGTSFNNYVGEEAGNYPKGTALNSGQTMNYFELLWPLQQIAPQETQRHRAELELEPRGAANRYWPKDTVMRLLRTGIIRGIN</sequence>
<organism evidence="2 3">
    <name type="scientific">Bombilactobacillus folatiphilus</name>
    <dbReference type="NCBI Taxonomy" id="2923362"/>
    <lineage>
        <taxon>Bacteria</taxon>
        <taxon>Bacillati</taxon>
        <taxon>Bacillota</taxon>
        <taxon>Bacilli</taxon>
        <taxon>Lactobacillales</taxon>
        <taxon>Lactobacillaceae</taxon>
        <taxon>Bombilactobacillus</taxon>
    </lineage>
</organism>
<proteinExistence type="predicted"/>
<dbReference type="RefSeq" id="WP_249514794.1">
    <property type="nucleotide sequence ID" value="NZ_CP093366.1"/>
</dbReference>
<gene>
    <name evidence="2" type="ORF">MOO45_02370</name>
</gene>
<name>A0ABY4PAF1_9LACO</name>
<evidence type="ECO:0000313" key="2">
    <source>
        <dbReference type="EMBL" id="UQS82516.1"/>
    </source>
</evidence>